<accession>A0A1I2ZZI9</accession>
<reference evidence="5 6" key="1">
    <citation type="submission" date="2016-10" db="EMBL/GenBank/DDBJ databases">
        <authorList>
            <person name="de Groot N.N."/>
        </authorList>
    </citation>
    <scope>NUCLEOTIDE SEQUENCE [LARGE SCALE GENOMIC DNA]</scope>
    <source>
        <strain evidence="5 6">DSM 18684</strain>
    </source>
</reference>
<evidence type="ECO:0000259" key="3">
    <source>
        <dbReference type="Pfam" id="PF17148"/>
    </source>
</evidence>
<dbReference type="STRING" id="414048.SAMN04489864_11256"/>
<dbReference type="Pfam" id="PF17148">
    <property type="entry name" value="DUF5117"/>
    <property type="match status" value="1"/>
</dbReference>
<dbReference type="SUPFAM" id="SSF55486">
    <property type="entry name" value="Metalloproteases ('zincins'), catalytic domain"/>
    <property type="match status" value="1"/>
</dbReference>
<sequence>MKLKYIYIVLLGLGSTSVLAQQKTATPVVVKADTAKKVDPLKAIIAKNTIIKKGLFNVYQTGDKYYFEIPDSLLKREMLLTNWLVKVPGGSPKYGGEQMGQKTLLFDRGVGKKINLRVVTLGTKADSTSTIYKAVANSNIDAIAMVFELKARGEGDRSSFIDVTDFLQKENSFTKINDEVQKRLNLGGMAADRSYLQKVSVYPINIEMKSVRTYSATAPAKPTPASPVIDAAKLGNAITLEVSTSILLMPKTPMVPREFDLRVGYFADGYIPLSDGQQNFEFKSYIVRYNLMPKAEDMAKYKKGELVEPREPIVYYIDPATPKQWRPYLIQGINDWNEAFKAAGFKNAIVGKEWPENDTTMSLEDARYKILRYLPSETANAYGPNIHDPRSGEILQSYIGWYHNVMSLVHDWYMLQASPSDPRARTMTFSDELMGELIRFVSSHEVGHTLGLRHNMGSSSLTPVEKLRDKAWVEKNGHSNSIMDYARFNYVAQPEDNISAAGIMPRINDYDKWAIKWGYSYVGAKDVEADRKIVSKWVTDSLKANPRLWFGGEGMNNDARCQTEDVGDNSMQASEYGIKNLKYVAKNLPEWTKEEGDLYKNLSQMFVQLVNQYNRYVNHVTKNIGSVYETIKYPQDEGDSYASAPVDKQREAVAFLNKQVFETPTWLLDENILNKIGNPIRYSSVRIIQERQINAVFSDRVFNTLYMMEERYGKGNTYAINALLGDMKAGVWSELTTKQPIDQFRRDVQKAYVNALLRSMKEAEIGNNAVGILFGGTQAAEMLPLTTGSDIGALIAVHLEDLRKDLLAATPTTADADSKAHLQYVAEYIRKAMSKRFGK</sequence>
<gene>
    <name evidence="5" type="ORF">SAMN04489864_11256</name>
</gene>
<dbReference type="CDD" id="cd04276">
    <property type="entry name" value="ZnMc_MMP_like_2"/>
    <property type="match status" value="1"/>
</dbReference>
<dbReference type="Pfam" id="PF16313">
    <property type="entry name" value="DUF4953"/>
    <property type="match status" value="1"/>
</dbReference>
<dbReference type="Proteomes" id="UP000199666">
    <property type="component" value="Unassembled WGS sequence"/>
</dbReference>
<feature type="signal peptide" evidence="1">
    <location>
        <begin position="1"/>
        <end position="20"/>
    </location>
</feature>
<evidence type="ECO:0000313" key="6">
    <source>
        <dbReference type="Proteomes" id="UP000199666"/>
    </source>
</evidence>
<protein>
    <recommendedName>
        <fullName evidence="7">Zinc-dependent metalloprotease</fullName>
    </recommendedName>
</protein>
<dbReference type="InterPro" id="IPR024079">
    <property type="entry name" value="MetalloPept_cat_dom_sf"/>
</dbReference>
<dbReference type="InterPro" id="IPR032534">
    <property type="entry name" value="EcxA_zinc-bd"/>
</dbReference>
<dbReference type="AlphaFoldDB" id="A0A1I2ZZI9"/>
<organism evidence="5 6">
    <name type="scientific">Pedobacter insulae</name>
    <dbReference type="NCBI Taxonomy" id="414048"/>
    <lineage>
        <taxon>Bacteria</taxon>
        <taxon>Pseudomonadati</taxon>
        <taxon>Bacteroidota</taxon>
        <taxon>Sphingobacteriia</taxon>
        <taxon>Sphingobacteriales</taxon>
        <taxon>Sphingobacteriaceae</taxon>
        <taxon>Pedobacter</taxon>
    </lineage>
</organism>
<dbReference type="EMBL" id="FOPP01000012">
    <property type="protein sequence ID" value="SFH43322.1"/>
    <property type="molecule type" value="Genomic_DNA"/>
</dbReference>
<dbReference type="PANTHER" id="PTHR38478:SF1">
    <property type="entry name" value="ZINC DEPENDENT METALLOPROTEASE DOMAIN LIPOPROTEIN"/>
    <property type="match status" value="1"/>
</dbReference>
<evidence type="ECO:0000256" key="1">
    <source>
        <dbReference type="SAM" id="SignalP"/>
    </source>
</evidence>
<evidence type="ECO:0000313" key="5">
    <source>
        <dbReference type="EMBL" id="SFH43322.1"/>
    </source>
</evidence>
<evidence type="ECO:0008006" key="7">
    <source>
        <dbReference type="Google" id="ProtNLM"/>
    </source>
</evidence>
<feature type="chain" id="PRO_5011773265" description="Zinc-dependent metalloprotease" evidence="1">
    <location>
        <begin position="21"/>
        <end position="839"/>
    </location>
</feature>
<dbReference type="OrthoDB" id="9776599at2"/>
<evidence type="ECO:0000259" key="2">
    <source>
        <dbReference type="Pfam" id="PF16313"/>
    </source>
</evidence>
<feature type="domain" description="EcxA zinc-binding" evidence="2">
    <location>
        <begin position="427"/>
        <end position="737"/>
    </location>
</feature>
<dbReference type="GO" id="GO:0008237">
    <property type="term" value="F:metallopeptidase activity"/>
    <property type="evidence" value="ECO:0007669"/>
    <property type="project" value="InterPro"/>
</dbReference>
<keyword evidence="6" id="KW-1185">Reference proteome</keyword>
<evidence type="ECO:0000259" key="4">
    <source>
        <dbReference type="Pfam" id="PF17162"/>
    </source>
</evidence>
<dbReference type="Pfam" id="PF17162">
    <property type="entry name" value="DUF5118"/>
    <property type="match status" value="1"/>
</dbReference>
<keyword evidence="1" id="KW-0732">Signal</keyword>
<feature type="domain" description="DUF5118" evidence="4">
    <location>
        <begin position="40"/>
        <end position="86"/>
    </location>
</feature>
<dbReference type="InterPro" id="IPR034032">
    <property type="entry name" value="Zn_MMP-like_bac"/>
</dbReference>
<dbReference type="PANTHER" id="PTHR38478">
    <property type="entry name" value="PEPTIDASE M1A AND M12B"/>
    <property type="match status" value="1"/>
</dbReference>
<dbReference type="RefSeq" id="WP_090997244.1">
    <property type="nucleotide sequence ID" value="NZ_FOPP01000012.1"/>
</dbReference>
<dbReference type="InterPro" id="IPR033413">
    <property type="entry name" value="DUF5117"/>
</dbReference>
<name>A0A1I2ZZI9_9SPHI</name>
<proteinExistence type="predicted"/>
<dbReference type="InterPro" id="IPR033428">
    <property type="entry name" value="DUF5118"/>
</dbReference>
<dbReference type="Gene3D" id="3.40.390.10">
    <property type="entry name" value="Collagenase (Catalytic Domain)"/>
    <property type="match status" value="1"/>
</dbReference>
<feature type="domain" description="DUF5117" evidence="3">
    <location>
        <begin position="96"/>
        <end position="294"/>
    </location>
</feature>